<name>A0A8E7DNJ9_9VIRU</name>
<accession>A0A8E7DNJ9</accession>
<evidence type="ECO:0000313" key="2">
    <source>
        <dbReference type="EMBL" id="QVU39979.1"/>
    </source>
</evidence>
<feature type="region of interest" description="Disordered" evidence="1">
    <location>
        <begin position="1"/>
        <end position="29"/>
    </location>
</feature>
<evidence type="ECO:0000256" key="1">
    <source>
        <dbReference type="SAM" id="MobiDB-lite"/>
    </source>
</evidence>
<sequence length="612" mass="65065">MQRSRAQKPSGPPRGPPVTRRVSSGGSDVMAGARTYARSVATSSRSSATSVRHGGGVFEGVVGLPLTLFEYNFPRARAGPLPPSSVFTDPRGVAFMAGPRGQRLRAQEHGYARIVRQYINRAVPLAAANILVLGSGSSKQLTNLLGRGVATATFVDTSARALDTLRSHVDSRGLHATVDVHYVNEDAWDFVGSVEGGTYDLIIMVKCTGLILSSGPNRRAVDLFDMLVDAARPGASIIVDHHVAFSLPEQEGKPIGDLCARSDYDAATIAGRYSADVAYNWFVDHPDASLASTFVPIALERGVQTWQVFHFRVAHETVVTTARTLSSRVQAPPRAFASPPVSDFDSTVDAMIPINHKGVKVIPSSKDVLAHDITRARPKIDGIPGVMVLEGSSALFLSPVVKHAIPLTAEVSPRMVVMSELVHAREGGSVFVVTGVIAIGTARTDPNSFTTLQRLVPVFDKLLAAGIVANSPDLMRALRGDELQLRSASGRSLTLPVDGVSIVTGDMGGRFFKPLTMYTVDATADEIGGLVAGAAAMLGLAEPMTSRPASAAGVHEYAFNPETREWVATRPRRDKTWSDTPGAVLHTVVCALSAHAYGFVGTVQDVARKILA</sequence>
<evidence type="ECO:0008006" key="3">
    <source>
        <dbReference type="Google" id="ProtNLM"/>
    </source>
</evidence>
<protein>
    <recommendedName>
        <fullName evidence="3">Methyltransferase</fullName>
    </recommendedName>
</protein>
<dbReference type="EMBL" id="MW752177">
    <property type="protein sequence ID" value="QVU39979.1"/>
    <property type="molecule type" value="Genomic_RNA"/>
</dbReference>
<proteinExistence type="predicted"/>
<gene>
    <name evidence="2" type="primary">hypothetical protein</name>
</gene>
<organism evidence="2">
    <name type="scientific">Magnaporthe oryzae polymycovirus 1</name>
    <dbReference type="NCBI Taxonomy" id="2509266"/>
    <lineage>
        <taxon>Viruses</taxon>
        <taxon>Riboviria</taxon>
        <taxon>Riboviria incertae sedis</taxon>
        <taxon>Polymycoviridae</taxon>
        <taxon>Polymycovirus</taxon>
        <taxon>Polymycovirus magnaporthis</taxon>
    </lineage>
</organism>
<reference evidence="2" key="1">
    <citation type="submission" date="2021-03" db="EMBL/GenBank/DDBJ databases">
        <authorList>
            <person name="Urzo M.L.R."/>
            <person name="Cope A.E."/>
            <person name="Guinto T.D."/>
            <person name="Kondo H."/>
            <person name="Suzuki N."/>
        </authorList>
    </citation>
    <scope>NUCLEOTIDE SEQUENCE</scope>
    <source>
        <strain evidence="2">2596_NGS_MO</strain>
    </source>
</reference>